<feature type="compositionally biased region" description="Basic and acidic residues" evidence="7">
    <location>
        <begin position="1"/>
        <end position="10"/>
    </location>
</feature>
<comment type="similarity">
    <text evidence="2 6">Belongs to the flavin monoamine oxidase family.</text>
</comment>
<evidence type="ECO:0000256" key="1">
    <source>
        <dbReference type="ARBA" id="ARBA00001974"/>
    </source>
</evidence>
<reference evidence="9 10" key="1">
    <citation type="submission" date="2016-02" db="EMBL/GenBank/DDBJ databases">
        <title>Genome analysis of coral dinoflagellate symbionts highlights evolutionary adaptations to a symbiotic lifestyle.</title>
        <authorList>
            <person name="Aranda M."/>
            <person name="Li Y."/>
            <person name="Liew Y.J."/>
            <person name="Baumgarten S."/>
            <person name="Simakov O."/>
            <person name="Wilson M."/>
            <person name="Piel J."/>
            <person name="Ashoor H."/>
            <person name="Bougouffa S."/>
            <person name="Bajic V.B."/>
            <person name="Ryu T."/>
            <person name="Ravasi T."/>
            <person name="Bayer T."/>
            <person name="Micklem G."/>
            <person name="Kim H."/>
            <person name="Bhak J."/>
            <person name="Lajeunesse T.C."/>
            <person name="Voolstra C.R."/>
        </authorList>
    </citation>
    <scope>NUCLEOTIDE SEQUENCE [LARGE SCALE GENOMIC DNA]</scope>
    <source>
        <strain evidence="9 10">CCMP2467</strain>
    </source>
</reference>
<feature type="region of interest" description="Disordered" evidence="7">
    <location>
        <begin position="641"/>
        <end position="663"/>
    </location>
</feature>
<feature type="domain" description="Amine oxidase" evidence="8">
    <location>
        <begin position="290"/>
        <end position="595"/>
    </location>
</feature>
<keyword evidence="6" id="KW-0274">FAD</keyword>
<evidence type="ECO:0000313" key="10">
    <source>
        <dbReference type="Proteomes" id="UP000186817"/>
    </source>
</evidence>
<dbReference type="InterPro" id="IPR036188">
    <property type="entry name" value="FAD/NAD-bd_sf"/>
</dbReference>
<feature type="binding site" evidence="5">
    <location>
        <position position="502"/>
    </location>
    <ligand>
        <name>FAD</name>
        <dbReference type="ChEBI" id="CHEBI:57692"/>
    </ligand>
</feature>
<dbReference type="Gene3D" id="3.50.50.60">
    <property type="entry name" value="FAD/NAD(P)-binding domain"/>
    <property type="match status" value="1"/>
</dbReference>
<feature type="region of interest" description="Disordered" evidence="7">
    <location>
        <begin position="683"/>
        <end position="748"/>
    </location>
</feature>
<gene>
    <name evidence="9" type="primary">MAOA</name>
    <name evidence="9" type="ORF">AK812_SmicGene13230</name>
</gene>
<evidence type="ECO:0000256" key="5">
    <source>
        <dbReference type="PIRSR" id="PIRSR601613-1"/>
    </source>
</evidence>
<dbReference type="Pfam" id="PF01593">
    <property type="entry name" value="Amino_oxidase"/>
    <property type="match status" value="1"/>
</dbReference>
<evidence type="ECO:0000313" key="9">
    <source>
        <dbReference type="EMBL" id="OLQ03772.1"/>
    </source>
</evidence>
<protein>
    <recommendedName>
        <fullName evidence="6">Amine oxidase</fullName>
        <ecNumber evidence="6">1.4.3.-</ecNumber>
    </recommendedName>
</protein>
<feature type="binding site" evidence="5">
    <location>
        <position position="290"/>
    </location>
    <ligand>
        <name>FAD</name>
        <dbReference type="ChEBI" id="CHEBI:57692"/>
    </ligand>
</feature>
<dbReference type="Proteomes" id="UP000186817">
    <property type="component" value="Unassembled WGS sequence"/>
</dbReference>
<dbReference type="GO" id="GO:0097621">
    <property type="term" value="F:monoamine oxidase activity"/>
    <property type="evidence" value="ECO:0007669"/>
    <property type="project" value="UniProtKB-EC"/>
</dbReference>
<feature type="compositionally biased region" description="Low complexity" evidence="7">
    <location>
        <begin position="687"/>
        <end position="714"/>
    </location>
</feature>
<comment type="cofactor">
    <cofactor evidence="1 6">
        <name>FAD</name>
        <dbReference type="ChEBI" id="CHEBI:57692"/>
    </cofactor>
</comment>
<dbReference type="PANTHER" id="PTHR43563:SF1">
    <property type="entry name" value="AMINE OXIDASE [FLAVIN-CONTAINING] B"/>
    <property type="match status" value="1"/>
</dbReference>
<evidence type="ECO:0000256" key="7">
    <source>
        <dbReference type="SAM" id="MobiDB-lite"/>
    </source>
</evidence>
<dbReference type="EC" id="1.4.3.-" evidence="6"/>
<keyword evidence="3 6" id="KW-0560">Oxidoreductase</keyword>
<dbReference type="AlphaFoldDB" id="A0A1Q9E8M8"/>
<dbReference type="SUPFAM" id="SSF51905">
    <property type="entry name" value="FAD/NAD(P)-binding domain"/>
    <property type="match status" value="1"/>
</dbReference>
<dbReference type="InterPro" id="IPR001613">
    <property type="entry name" value="Flavin_amine_oxidase"/>
</dbReference>
<comment type="caution">
    <text evidence="9">The sequence shown here is derived from an EMBL/GenBank/DDBJ whole genome shotgun (WGS) entry which is preliminary data.</text>
</comment>
<dbReference type="InterPro" id="IPR002937">
    <property type="entry name" value="Amino_oxidase"/>
</dbReference>
<sequence>MAANDKSKEAQEDDDREVAEHLQGAVEASFRLKRLLRDDLKDNLQEQPAKKPRFEEQNVGPDEVARIDRILRKWGLQGETVVRHVLEGLNAFELKELENSGYYPDTTNEWRGPAELSAVHIAQMREMMGQSGGSLDPIQAFRAHWDLDGTLEQVMEEAKSQPALRGLGIGAAPAFQSGSKVLGRYYRLEIIDPTTDAVVFGDANLSFALNLARHRKVLGHVGRVLATTFENLETLRERYTELPGQVRQFTSLAMAQLSSAMISFILSVHLLPGLANALEVDVAIVGAGYSGLSAARMLKRHGVSFQVLEARERVGGRILNQVVEMGGEWLATGHREALRPTSFERSELSKASYSWYKSKQDAEGSSRSDHLISVFVLRDAASLTSRAEEVRSEDGWHSVSSPDAAVKLFPQEERQALQNAQDEMSKEVHNTPCHAPFSNPNASLWDSLSYDAFLKMALGLQHYPMAYNTLYDKADDAEALNQISALCSLNASSGDLQLGAHVTAIHRRANSLYEVHSSKGVVARADTVVTKHVIVAGLTPSLISAIDFQPPLDGAMDQLLERMPVGTTMKYSMVYEKPWWRERDGRRFSFMGLDPALKTKSHAFLRLTDSEQKAVMQNILAEALGAMDPWADYLSRRQSRLQREDASERATAPTASTYGTWLGPRASQLGPMLNGGAACPGGRTFPGASSSSEQAAGAPWMTQSSSSTGMTQGGPKPPVLATAPTFGPPSGPGNPHPLPDYPFNVPNSSPHGIRKFYDSAGAYRTNV</sequence>
<feature type="region of interest" description="Disordered" evidence="7">
    <location>
        <begin position="1"/>
        <end position="20"/>
    </location>
</feature>
<keyword evidence="10" id="KW-1185">Reference proteome</keyword>
<comment type="catalytic activity">
    <reaction evidence="4">
        <text>a secondary aliphatic amine + O2 + H2O = a primary amine + an aldehyde + H2O2</text>
        <dbReference type="Rhea" id="RHEA:26414"/>
        <dbReference type="ChEBI" id="CHEBI:15377"/>
        <dbReference type="ChEBI" id="CHEBI:15379"/>
        <dbReference type="ChEBI" id="CHEBI:16240"/>
        <dbReference type="ChEBI" id="CHEBI:17478"/>
        <dbReference type="ChEBI" id="CHEBI:58855"/>
        <dbReference type="ChEBI" id="CHEBI:65296"/>
        <dbReference type="EC" id="1.4.3.4"/>
    </reaction>
</comment>
<evidence type="ECO:0000256" key="4">
    <source>
        <dbReference type="ARBA" id="ARBA00048448"/>
    </source>
</evidence>
<dbReference type="EMBL" id="LSRX01000227">
    <property type="protein sequence ID" value="OLQ03772.1"/>
    <property type="molecule type" value="Genomic_DNA"/>
</dbReference>
<accession>A0A1Q9E8M8</accession>
<dbReference type="PANTHER" id="PTHR43563">
    <property type="entry name" value="AMINE OXIDASE"/>
    <property type="match status" value="1"/>
</dbReference>
<feature type="binding site" evidence="5">
    <location>
        <begin position="309"/>
        <end position="310"/>
    </location>
    <ligand>
        <name>FAD</name>
        <dbReference type="ChEBI" id="CHEBI:57692"/>
    </ligand>
</feature>
<organism evidence="9 10">
    <name type="scientific">Symbiodinium microadriaticum</name>
    <name type="common">Dinoflagellate</name>
    <name type="synonym">Zooxanthella microadriatica</name>
    <dbReference type="NCBI Taxonomy" id="2951"/>
    <lineage>
        <taxon>Eukaryota</taxon>
        <taxon>Sar</taxon>
        <taxon>Alveolata</taxon>
        <taxon>Dinophyceae</taxon>
        <taxon>Suessiales</taxon>
        <taxon>Symbiodiniaceae</taxon>
        <taxon>Symbiodinium</taxon>
    </lineage>
</organism>
<evidence type="ECO:0000256" key="6">
    <source>
        <dbReference type="RuleBase" id="RU362067"/>
    </source>
</evidence>
<feature type="binding site" evidence="5">
    <location>
        <position position="462"/>
    </location>
    <ligand>
        <name>substrate</name>
    </ligand>
</feature>
<evidence type="ECO:0000259" key="8">
    <source>
        <dbReference type="Pfam" id="PF01593"/>
    </source>
</evidence>
<evidence type="ECO:0000256" key="3">
    <source>
        <dbReference type="ARBA" id="ARBA00023002"/>
    </source>
</evidence>
<evidence type="ECO:0000256" key="2">
    <source>
        <dbReference type="ARBA" id="ARBA00005995"/>
    </source>
</evidence>
<dbReference type="InterPro" id="IPR050703">
    <property type="entry name" value="Flavin_MAO"/>
</dbReference>
<feature type="compositionally biased region" description="Pro residues" evidence="7">
    <location>
        <begin position="726"/>
        <end position="740"/>
    </location>
</feature>
<dbReference type="OrthoDB" id="420440at2759"/>
<proteinExistence type="inferred from homology"/>
<name>A0A1Q9E8M8_SYMMI</name>
<dbReference type="PRINTS" id="PR00757">
    <property type="entry name" value="AMINEOXDASEF"/>
</dbReference>
<keyword evidence="6" id="KW-0285">Flavoprotein</keyword>